<reference evidence="1 2" key="2">
    <citation type="journal article" date="2017" name="Front. Plant Sci.">
        <title>Gene Classification and Mining of Molecular Markers Useful in Red Clover (Trifolium pratense) Breeding.</title>
        <authorList>
            <person name="Istvanek J."/>
            <person name="Dluhosova J."/>
            <person name="Dluhos P."/>
            <person name="Patkova L."/>
            <person name="Nedelnik J."/>
            <person name="Repkova J."/>
        </authorList>
    </citation>
    <scope>NUCLEOTIDE SEQUENCE [LARGE SCALE GENOMIC DNA]</scope>
    <source>
        <strain evidence="2">cv. Tatra</strain>
        <tissue evidence="1">Young leaves</tissue>
    </source>
</reference>
<accession>A0A2K3MFQ6</accession>
<organism evidence="1 2">
    <name type="scientific">Trifolium pratense</name>
    <name type="common">Red clover</name>
    <dbReference type="NCBI Taxonomy" id="57577"/>
    <lineage>
        <taxon>Eukaryota</taxon>
        <taxon>Viridiplantae</taxon>
        <taxon>Streptophyta</taxon>
        <taxon>Embryophyta</taxon>
        <taxon>Tracheophyta</taxon>
        <taxon>Spermatophyta</taxon>
        <taxon>Magnoliopsida</taxon>
        <taxon>eudicotyledons</taxon>
        <taxon>Gunneridae</taxon>
        <taxon>Pentapetalae</taxon>
        <taxon>rosids</taxon>
        <taxon>fabids</taxon>
        <taxon>Fabales</taxon>
        <taxon>Fabaceae</taxon>
        <taxon>Papilionoideae</taxon>
        <taxon>50 kb inversion clade</taxon>
        <taxon>NPAAA clade</taxon>
        <taxon>Hologalegina</taxon>
        <taxon>IRL clade</taxon>
        <taxon>Trifolieae</taxon>
        <taxon>Trifolium</taxon>
    </lineage>
</organism>
<dbReference type="AlphaFoldDB" id="A0A2K3MFQ6"/>
<reference evidence="1 2" key="1">
    <citation type="journal article" date="2014" name="Am. J. Bot.">
        <title>Genome assembly and annotation for red clover (Trifolium pratense; Fabaceae).</title>
        <authorList>
            <person name="Istvanek J."/>
            <person name="Jaros M."/>
            <person name="Krenek A."/>
            <person name="Repkova J."/>
        </authorList>
    </citation>
    <scope>NUCLEOTIDE SEQUENCE [LARGE SCALE GENOMIC DNA]</scope>
    <source>
        <strain evidence="2">cv. Tatra</strain>
        <tissue evidence="1">Young leaves</tissue>
    </source>
</reference>
<sequence length="58" mass="6713">FHAVLDFSRPIINDWFRLQTTEIQNRVKLLAKCTAGNPDPTCYPCKTISNGSTYFYKK</sequence>
<evidence type="ECO:0000313" key="2">
    <source>
        <dbReference type="Proteomes" id="UP000236291"/>
    </source>
</evidence>
<dbReference type="EMBL" id="ASHM01060187">
    <property type="protein sequence ID" value="PNX89559.1"/>
    <property type="molecule type" value="Genomic_DNA"/>
</dbReference>
<protein>
    <submittedName>
        <fullName evidence="1">Uncharacterized protein</fullName>
    </submittedName>
</protein>
<feature type="non-terminal residue" evidence="1">
    <location>
        <position position="1"/>
    </location>
</feature>
<evidence type="ECO:0000313" key="1">
    <source>
        <dbReference type="EMBL" id="PNX89559.1"/>
    </source>
</evidence>
<comment type="caution">
    <text evidence="1">The sequence shown here is derived from an EMBL/GenBank/DDBJ whole genome shotgun (WGS) entry which is preliminary data.</text>
</comment>
<dbReference type="Proteomes" id="UP000236291">
    <property type="component" value="Unassembled WGS sequence"/>
</dbReference>
<proteinExistence type="predicted"/>
<name>A0A2K3MFQ6_TRIPR</name>
<gene>
    <name evidence="1" type="ORF">L195_g045679</name>
</gene>